<dbReference type="EMBL" id="JAFNEN010002395">
    <property type="protein sequence ID" value="KAG8172775.1"/>
    <property type="molecule type" value="Genomic_DNA"/>
</dbReference>
<evidence type="ECO:0000313" key="3">
    <source>
        <dbReference type="Proteomes" id="UP000827092"/>
    </source>
</evidence>
<organism evidence="2 3">
    <name type="scientific">Oedothorax gibbosus</name>
    <dbReference type="NCBI Taxonomy" id="931172"/>
    <lineage>
        <taxon>Eukaryota</taxon>
        <taxon>Metazoa</taxon>
        <taxon>Ecdysozoa</taxon>
        <taxon>Arthropoda</taxon>
        <taxon>Chelicerata</taxon>
        <taxon>Arachnida</taxon>
        <taxon>Araneae</taxon>
        <taxon>Araneomorphae</taxon>
        <taxon>Entelegynae</taxon>
        <taxon>Araneoidea</taxon>
        <taxon>Linyphiidae</taxon>
        <taxon>Erigoninae</taxon>
        <taxon>Oedothorax</taxon>
    </lineage>
</organism>
<dbReference type="AlphaFoldDB" id="A0AAV6TN79"/>
<accession>A0AAV6TN79</accession>
<gene>
    <name evidence="2" type="ORF">JTE90_025036</name>
</gene>
<feature type="region of interest" description="Disordered" evidence="1">
    <location>
        <begin position="1"/>
        <end position="60"/>
    </location>
</feature>
<comment type="caution">
    <text evidence="2">The sequence shown here is derived from an EMBL/GenBank/DDBJ whole genome shotgun (WGS) entry which is preliminary data.</text>
</comment>
<keyword evidence="3" id="KW-1185">Reference proteome</keyword>
<feature type="compositionally biased region" description="Basic and acidic residues" evidence="1">
    <location>
        <begin position="19"/>
        <end position="30"/>
    </location>
</feature>
<evidence type="ECO:0000256" key="1">
    <source>
        <dbReference type="SAM" id="MobiDB-lite"/>
    </source>
</evidence>
<reference evidence="2 3" key="1">
    <citation type="journal article" date="2022" name="Nat. Ecol. Evol.">
        <title>A masculinizing supergene underlies an exaggerated male reproductive morph in a spider.</title>
        <authorList>
            <person name="Hendrickx F."/>
            <person name="De Corte Z."/>
            <person name="Sonet G."/>
            <person name="Van Belleghem S.M."/>
            <person name="Kostlbacher S."/>
            <person name="Vangestel C."/>
        </authorList>
    </citation>
    <scope>NUCLEOTIDE SEQUENCE [LARGE SCALE GENOMIC DNA]</scope>
    <source>
        <strain evidence="2">W744_W776</strain>
    </source>
</reference>
<sequence>MIILDPVGPEVRLETPSPLRERRGRNDQRQSRSRSRSPLERRQLFPEIQRQEEEEIVPERSLSQLTEFYRTNEMDNINIQGYHHRTSVFINDTTRFIQENEQSIGIQNQALARESQDDNNIHDALSELMPTYKPITSARDQRTSL</sequence>
<protein>
    <submittedName>
        <fullName evidence="2">Uncharacterized protein</fullName>
    </submittedName>
</protein>
<proteinExistence type="predicted"/>
<name>A0AAV6TN79_9ARAC</name>
<dbReference type="Proteomes" id="UP000827092">
    <property type="component" value="Unassembled WGS sequence"/>
</dbReference>
<evidence type="ECO:0000313" key="2">
    <source>
        <dbReference type="EMBL" id="KAG8172775.1"/>
    </source>
</evidence>